<keyword evidence="1" id="KW-1133">Transmembrane helix</keyword>
<organism evidence="2 3">
    <name type="scientific">[Roseibacterium] beibuensis</name>
    <dbReference type="NCBI Taxonomy" id="1193142"/>
    <lineage>
        <taxon>Bacteria</taxon>
        <taxon>Pseudomonadati</taxon>
        <taxon>Pseudomonadota</taxon>
        <taxon>Alphaproteobacteria</taxon>
        <taxon>Rhodobacterales</taxon>
        <taxon>Roseobacteraceae</taxon>
        <taxon>Roseicyclus</taxon>
    </lineage>
</organism>
<name>A0ABP9L7I7_9RHOB</name>
<keyword evidence="1" id="KW-0812">Transmembrane</keyword>
<dbReference type="EMBL" id="BAABHW010000002">
    <property type="protein sequence ID" value="GAA5070559.1"/>
    <property type="molecule type" value="Genomic_DNA"/>
</dbReference>
<protein>
    <submittedName>
        <fullName evidence="2">Uncharacterized protein</fullName>
    </submittedName>
</protein>
<evidence type="ECO:0000313" key="2">
    <source>
        <dbReference type="EMBL" id="GAA5070559.1"/>
    </source>
</evidence>
<comment type="caution">
    <text evidence="2">The sequence shown here is derived from an EMBL/GenBank/DDBJ whole genome shotgun (WGS) entry which is preliminary data.</text>
</comment>
<sequence>MTALEQYRRLEALGLWREGPADQRREVVVSLGDATLVISTPSETALTHWSLPAIERKNPGRVPALYAPGADSTEQLELEDPDMIEALEKVLTAIRRSGPHPGRLRWLLSATMGVGAMALALFWLPEALTRQTVSLLPQAKRAEIGEALLDEITRLAGRPCTAARGRAALQDLTNRVFQGARVPGVILLPATIPDTIALPGNLIVASAALVEDFETPEVLAGFLLAEDVRRQASDPIQTLLEDVGLVVTFRLLTTGEIADDTLAAHAVTLLSRPQPPVDEATLVARFADANLSTQPYAFAQDVSGETVLGLIEADPMRTASGAPLLPDDRWVSLQEICSGG</sequence>
<dbReference type="RefSeq" id="WP_259549917.1">
    <property type="nucleotide sequence ID" value="NZ_BAABHW010000002.1"/>
</dbReference>
<evidence type="ECO:0000313" key="3">
    <source>
        <dbReference type="Proteomes" id="UP001499910"/>
    </source>
</evidence>
<dbReference type="Proteomes" id="UP001499910">
    <property type="component" value="Unassembled WGS sequence"/>
</dbReference>
<feature type="transmembrane region" description="Helical" evidence="1">
    <location>
        <begin position="104"/>
        <end position="124"/>
    </location>
</feature>
<reference evidence="3" key="1">
    <citation type="journal article" date="2019" name="Int. J. Syst. Evol. Microbiol.">
        <title>The Global Catalogue of Microorganisms (GCM) 10K type strain sequencing project: providing services to taxonomists for standard genome sequencing and annotation.</title>
        <authorList>
            <consortium name="The Broad Institute Genomics Platform"/>
            <consortium name="The Broad Institute Genome Sequencing Center for Infectious Disease"/>
            <person name="Wu L."/>
            <person name="Ma J."/>
        </authorList>
    </citation>
    <scope>NUCLEOTIDE SEQUENCE [LARGE SCALE GENOMIC DNA]</scope>
    <source>
        <strain evidence="3">JCM 18015</strain>
    </source>
</reference>
<accession>A0ABP9L7I7</accession>
<gene>
    <name evidence="2" type="ORF">GCM10023209_13400</name>
</gene>
<proteinExistence type="predicted"/>
<keyword evidence="3" id="KW-1185">Reference proteome</keyword>
<evidence type="ECO:0000256" key="1">
    <source>
        <dbReference type="SAM" id="Phobius"/>
    </source>
</evidence>
<keyword evidence="1" id="KW-0472">Membrane</keyword>